<keyword evidence="3" id="KW-1185">Reference proteome</keyword>
<protein>
    <submittedName>
        <fullName evidence="2">Uncharacterized protein</fullName>
    </submittedName>
</protein>
<evidence type="ECO:0000313" key="2">
    <source>
        <dbReference type="EMBL" id="OGE48068.1"/>
    </source>
</evidence>
<accession>A0A1F5L4A8</accession>
<proteinExistence type="predicted"/>
<feature type="region of interest" description="Disordered" evidence="1">
    <location>
        <begin position="73"/>
        <end position="109"/>
    </location>
</feature>
<dbReference type="EMBL" id="LXJU01000033">
    <property type="protein sequence ID" value="OGE48068.1"/>
    <property type="molecule type" value="Genomic_DNA"/>
</dbReference>
<sequence>MNDTSDFRKIQAGERVRLWKVEQESSISGNDVNDESDHTEPLGSDDSLPADPCELIRFSRTVSGVDFFRGLATADESLRPSPWQDNPRDPTLRVTTMQPQSSNRSHDGI</sequence>
<gene>
    <name evidence="2" type="ORF">PENARI_c033G11827</name>
</gene>
<comment type="caution">
    <text evidence="2">The sequence shown here is derived from an EMBL/GenBank/DDBJ whole genome shotgun (WGS) entry which is preliminary data.</text>
</comment>
<organism evidence="2 3">
    <name type="scientific">Penicillium arizonense</name>
    <dbReference type="NCBI Taxonomy" id="1835702"/>
    <lineage>
        <taxon>Eukaryota</taxon>
        <taxon>Fungi</taxon>
        <taxon>Dikarya</taxon>
        <taxon>Ascomycota</taxon>
        <taxon>Pezizomycotina</taxon>
        <taxon>Eurotiomycetes</taxon>
        <taxon>Eurotiomycetidae</taxon>
        <taxon>Eurotiales</taxon>
        <taxon>Aspergillaceae</taxon>
        <taxon>Penicillium</taxon>
    </lineage>
</organism>
<dbReference type="RefSeq" id="XP_022483524.1">
    <property type="nucleotide sequence ID" value="XM_022636673.1"/>
</dbReference>
<dbReference type="GeneID" id="34581407"/>
<feature type="region of interest" description="Disordered" evidence="1">
    <location>
        <begin position="21"/>
        <end position="51"/>
    </location>
</feature>
<name>A0A1F5L4A8_PENAI</name>
<dbReference type="Proteomes" id="UP000177622">
    <property type="component" value="Unassembled WGS sequence"/>
</dbReference>
<reference evidence="2 3" key="1">
    <citation type="journal article" date="2016" name="Sci. Rep.">
        <title>Penicillium arizonense, a new, genome sequenced fungal species, reveals a high chemical diversity in secreted metabolites.</title>
        <authorList>
            <person name="Grijseels S."/>
            <person name="Nielsen J.C."/>
            <person name="Randelovic M."/>
            <person name="Nielsen J."/>
            <person name="Nielsen K.F."/>
            <person name="Workman M."/>
            <person name="Frisvad J.C."/>
        </authorList>
    </citation>
    <scope>NUCLEOTIDE SEQUENCE [LARGE SCALE GENOMIC DNA]</scope>
    <source>
        <strain evidence="2 3">CBS 141311</strain>
    </source>
</reference>
<dbReference type="AlphaFoldDB" id="A0A1F5L4A8"/>
<feature type="compositionally biased region" description="Polar residues" evidence="1">
    <location>
        <begin position="93"/>
        <end position="103"/>
    </location>
</feature>
<evidence type="ECO:0000256" key="1">
    <source>
        <dbReference type="SAM" id="MobiDB-lite"/>
    </source>
</evidence>
<evidence type="ECO:0000313" key="3">
    <source>
        <dbReference type="Proteomes" id="UP000177622"/>
    </source>
</evidence>